<protein>
    <submittedName>
        <fullName evidence="3">Dehydrogenase</fullName>
    </submittedName>
</protein>
<keyword evidence="2" id="KW-0560">Oxidoreductase</keyword>
<evidence type="ECO:0000256" key="1">
    <source>
        <dbReference type="ARBA" id="ARBA00006484"/>
    </source>
</evidence>
<dbReference type="InterPro" id="IPR036291">
    <property type="entry name" value="NAD(P)-bd_dom_sf"/>
</dbReference>
<reference evidence="3" key="1">
    <citation type="submission" date="2018-12" db="EMBL/GenBank/DDBJ databases">
        <title>Novel natural products biosynthetic potential of the class Ktedonobacteria.</title>
        <authorList>
            <person name="Zheng Y."/>
            <person name="Saitou A."/>
            <person name="Wang C.M."/>
            <person name="Toyoda A."/>
            <person name="Minakuchi Y."/>
            <person name="Sekiguchi Y."/>
            <person name="Ueda K."/>
            <person name="Takano H."/>
            <person name="Sakai Y."/>
            <person name="Yokota A."/>
            <person name="Yabe S."/>
        </authorList>
    </citation>
    <scope>NUCLEOTIDE SEQUENCE</scope>
    <source>
        <strain evidence="3">COM3</strain>
    </source>
</reference>
<dbReference type="InterPro" id="IPR020904">
    <property type="entry name" value="Sc_DH/Rdtase_CS"/>
</dbReference>
<dbReference type="EMBL" id="AP019376">
    <property type="protein sequence ID" value="BBH87603.1"/>
    <property type="molecule type" value="Genomic_DNA"/>
</dbReference>
<dbReference type="PROSITE" id="PS00061">
    <property type="entry name" value="ADH_SHORT"/>
    <property type="match status" value="1"/>
</dbReference>
<name>A0A455SGM7_9CHLR</name>
<dbReference type="GO" id="GO:0016491">
    <property type="term" value="F:oxidoreductase activity"/>
    <property type="evidence" value="ECO:0007669"/>
    <property type="project" value="UniProtKB-KW"/>
</dbReference>
<accession>A0A455SGM7</accession>
<dbReference type="SUPFAM" id="SSF51735">
    <property type="entry name" value="NAD(P)-binding Rossmann-fold domains"/>
    <property type="match status" value="1"/>
</dbReference>
<dbReference type="PANTHER" id="PTHR43639:SF1">
    <property type="entry name" value="SHORT-CHAIN DEHYDROGENASE_REDUCTASE FAMILY PROTEIN"/>
    <property type="match status" value="1"/>
</dbReference>
<proteinExistence type="inferred from homology"/>
<dbReference type="PANTHER" id="PTHR43639">
    <property type="entry name" value="OXIDOREDUCTASE, SHORT-CHAIN DEHYDROGENASE/REDUCTASE FAMILY (AFU_ORTHOLOGUE AFUA_5G02870)"/>
    <property type="match status" value="1"/>
</dbReference>
<comment type="similarity">
    <text evidence="1">Belongs to the short-chain dehydrogenases/reductases (SDR) family.</text>
</comment>
<dbReference type="FunFam" id="3.40.50.720:FF:000084">
    <property type="entry name" value="Short-chain dehydrogenase reductase"/>
    <property type="match status" value="1"/>
</dbReference>
<organism evidence="3">
    <name type="scientific">Thermosporothrix sp. COM3</name>
    <dbReference type="NCBI Taxonomy" id="2490863"/>
    <lineage>
        <taxon>Bacteria</taxon>
        <taxon>Bacillati</taxon>
        <taxon>Chloroflexota</taxon>
        <taxon>Ktedonobacteria</taxon>
        <taxon>Ktedonobacterales</taxon>
        <taxon>Thermosporotrichaceae</taxon>
        <taxon>Thermosporothrix</taxon>
    </lineage>
</organism>
<dbReference type="InterPro" id="IPR002347">
    <property type="entry name" value="SDR_fam"/>
</dbReference>
<evidence type="ECO:0000313" key="3">
    <source>
        <dbReference type="EMBL" id="BBH87603.1"/>
    </source>
</evidence>
<dbReference type="AlphaFoldDB" id="A0A455SGM7"/>
<dbReference type="CDD" id="cd05233">
    <property type="entry name" value="SDR_c"/>
    <property type="match status" value="1"/>
</dbReference>
<dbReference type="PRINTS" id="PR00080">
    <property type="entry name" value="SDRFAMILY"/>
</dbReference>
<evidence type="ECO:0000256" key="2">
    <source>
        <dbReference type="ARBA" id="ARBA00023002"/>
    </source>
</evidence>
<dbReference type="Pfam" id="PF13561">
    <property type="entry name" value="adh_short_C2"/>
    <property type="match status" value="1"/>
</dbReference>
<sequence>MLQNKRIIVTGATSGIGRAIALEAARHGADIAFCGLTEEGATEVIHEIEKCGRRSFFRALDLSNLDEARRFTRDAIAFLGGLDGVVNNAGANFFHSVLKAKLEDVQRCFAVDFYPAWAICQEAYEELKACGNGIIVNMASIHAERTFAGTFPYNAAKAALVALTKSLAIEWGPDNIKAIAIAPAMIMTSQLVEDFNSSPEAQAELRRLETHYAVRRAGTPEDVASLVTYLLSGVNQFLSGTTIHVDGGINAIMESPRE</sequence>
<gene>
    <name evidence="3" type="ORF">KTC_23540</name>
</gene>
<dbReference type="PRINTS" id="PR00081">
    <property type="entry name" value="GDHRDH"/>
</dbReference>
<dbReference type="Gene3D" id="3.40.50.720">
    <property type="entry name" value="NAD(P)-binding Rossmann-like Domain"/>
    <property type="match status" value="1"/>
</dbReference>